<dbReference type="Proteomes" id="UP000284205">
    <property type="component" value="Unassembled WGS sequence"/>
</dbReference>
<dbReference type="CDD" id="cd02966">
    <property type="entry name" value="TlpA_like_family"/>
    <property type="match status" value="1"/>
</dbReference>
<reference evidence="10" key="3">
    <citation type="submission" date="2022-08" db="EMBL/GenBank/DDBJ databases">
        <title>Genome Sequencing of Bacteroides fragilis Group Isolates with Nanopore Technology.</title>
        <authorList>
            <person name="Tisza M.J."/>
            <person name="Smith D."/>
            <person name="Dekker J.P."/>
        </authorList>
    </citation>
    <scope>NUCLEOTIDE SEQUENCE</scope>
    <source>
        <strain evidence="10">BFG-474</strain>
    </source>
</reference>
<evidence type="ECO:0000313" key="8">
    <source>
        <dbReference type="EMBL" id="MDO6359316.1"/>
    </source>
</evidence>
<evidence type="ECO:0000313" key="10">
    <source>
        <dbReference type="EMBL" id="UVQ97119.1"/>
    </source>
</evidence>
<gene>
    <name evidence="9" type="ORF">DWY26_16290</name>
    <name evidence="7" type="ORF">ERS852558_00400</name>
    <name evidence="10" type="ORF">NXW23_01665</name>
    <name evidence="8" type="ORF">Q4469_16795</name>
</gene>
<dbReference type="PANTHER" id="PTHR42852:SF6">
    <property type="entry name" value="THIOL:DISULFIDE INTERCHANGE PROTEIN DSBE"/>
    <property type="match status" value="1"/>
</dbReference>
<dbReference type="InterPro" id="IPR012336">
    <property type="entry name" value="Thioredoxin-like_fold"/>
</dbReference>
<keyword evidence="3" id="KW-1015">Disulfide bond</keyword>
<reference evidence="8" key="4">
    <citation type="submission" date="2023-07" db="EMBL/GenBank/DDBJ databases">
        <title>Whole Genome Sequencing of Colonoscopy isolates.</title>
        <authorList>
            <person name="Surve S.V."/>
            <person name="Valls R.A."/>
            <person name="Barrak K.E."/>
            <person name="Gardner T.B."/>
            <person name="O'Toole G.A."/>
        </authorList>
    </citation>
    <scope>NUCLEOTIDE SEQUENCE</scope>
    <source>
        <strain evidence="8">GP0119</strain>
    </source>
</reference>
<dbReference type="RefSeq" id="WP_055255859.1">
    <property type="nucleotide sequence ID" value="NZ_CAXSSI010000002.1"/>
</dbReference>
<dbReference type="Proteomes" id="UP001060260">
    <property type="component" value="Chromosome"/>
</dbReference>
<keyword evidence="2" id="KW-0201">Cytochrome c-type biogenesis</keyword>
<evidence type="ECO:0000313" key="9">
    <source>
        <dbReference type="EMBL" id="RGR68372.1"/>
    </source>
</evidence>
<protein>
    <submittedName>
        <fullName evidence="7">Thiol:disulfide interchange protein TlpA</fullName>
    </submittedName>
    <submittedName>
        <fullName evidence="8">TlpA disulfide reductase family protein</fullName>
    </submittedName>
    <submittedName>
        <fullName evidence="9">TlpA family protein disulfide reductase</fullName>
    </submittedName>
</protein>
<evidence type="ECO:0000313" key="11">
    <source>
        <dbReference type="Proteomes" id="UP000095725"/>
    </source>
</evidence>
<dbReference type="InterPro" id="IPR050553">
    <property type="entry name" value="Thioredoxin_ResA/DsbE_sf"/>
</dbReference>
<evidence type="ECO:0000313" key="7">
    <source>
        <dbReference type="EMBL" id="CUP51348.1"/>
    </source>
</evidence>
<dbReference type="PROSITE" id="PS51352">
    <property type="entry name" value="THIOREDOXIN_2"/>
    <property type="match status" value="1"/>
</dbReference>
<dbReference type="EMBL" id="CP103166">
    <property type="protein sequence ID" value="UVQ97119.1"/>
    <property type="molecule type" value="Genomic_DNA"/>
</dbReference>
<keyword evidence="4" id="KW-0676">Redox-active center</keyword>
<evidence type="ECO:0000256" key="1">
    <source>
        <dbReference type="ARBA" id="ARBA00004196"/>
    </source>
</evidence>
<dbReference type="Proteomes" id="UP000095725">
    <property type="component" value="Unassembled WGS sequence"/>
</dbReference>
<keyword evidence="5" id="KW-0732">Signal</keyword>
<feature type="chain" id="PRO_5042683458" evidence="5">
    <location>
        <begin position="20"/>
        <end position="544"/>
    </location>
</feature>
<evidence type="ECO:0000259" key="6">
    <source>
        <dbReference type="PROSITE" id="PS51352"/>
    </source>
</evidence>
<dbReference type="Gene3D" id="3.40.30.10">
    <property type="entry name" value="Glutaredoxin"/>
    <property type="match status" value="1"/>
</dbReference>
<dbReference type="AlphaFoldDB" id="A0A174NXL3"/>
<evidence type="ECO:0000256" key="5">
    <source>
        <dbReference type="SAM" id="SignalP"/>
    </source>
</evidence>
<evidence type="ECO:0000313" key="12">
    <source>
        <dbReference type="Proteomes" id="UP000284205"/>
    </source>
</evidence>
<dbReference type="EMBL" id="QRUO01000017">
    <property type="protein sequence ID" value="RGR68372.1"/>
    <property type="molecule type" value="Genomic_DNA"/>
</dbReference>
<dbReference type="InterPro" id="IPR036249">
    <property type="entry name" value="Thioredoxin-like_sf"/>
</dbReference>
<name>A0A174NXL3_9BACE</name>
<proteinExistence type="predicted"/>
<dbReference type="Proteomes" id="UP001170023">
    <property type="component" value="Unassembled WGS sequence"/>
</dbReference>
<sequence length="544" mass="62990">MSRLFTFLCLSLLFNLAQAQLPTPEYKKGQAILSGTIANYNPDDNLIFKIGAPNIVMGTAETLYPTVEADGSFTINIPLYHSAQVRMIIGNADLVILLSPEKETNVTINLSNLPGKQFVYSGQYATINNEWCQPELITKIPPVYRDGDLLDSIAGISANEFKERCINQYKQYIAHNNTQSQFSEDTRTLANLSCAFDCLENLQATHYCLQTAYQKKENITREQAFAAFLDIHLPDDFHNYLKDFPVNHPLALYCYNYRNVVTNFLYDTHYDPLSMEKYLLENAPLTKEEQTLIHQYEAAFKAGVIFRQQNDLMTLIRKYTKERDDCNWKIFSEAKKRLGHILQDSTCLPVDYIRAIYMRSSLYNLQPLTSRQEIMASEITNPIFIGIIQDMNRQMQPRKKATTKKYTICEAPQVAEEELLDALIARHKGKVQFIDFWATWCGGCRQIIKEYEPLKKDISEDKVAFIYLTGPSSIKKTWEILIEDIAGEHYWLDKEQWEYLWTHFQMTGLPMYLLIDKQGNIVKRFTHITAKELKDLLEQEINKI</sequence>
<feature type="domain" description="Thioredoxin" evidence="6">
    <location>
        <begin position="390"/>
        <end position="542"/>
    </location>
</feature>
<comment type="subcellular location">
    <subcellularLocation>
        <location evidence="1">Cell envelope</location>
    </subcellularLocation>
</comment>
<evidence type="ECO:0000256" key="2">
    <source>
        <dbReference type="ARBA" id="ARBA00022748"/>
    </source>
</evidence>
<dbReference type="EMBL" id="CZBL01000001">
    <property type="protein sequence ID" value="CUP51348.1"/>
    <property type="molecule type" value="Genomic_DNA"/>
</dbReference>
<dbReference type="GO" id="GO:0030313">
    <property type="term" value="C:cell envelope"/>
    <property type="evidence" value="ECO:0007669"/>
    <property type="project" value="UniProtKB-SubCell"/>
</dbReference>
<accession>A0A174NXL3</accession>
<dbReference type="EMBL" id="JAUONL010000017">
    <property type="protein sequence ID" value="MDO6359316.1"/>
    <property type="molecule type" value="Genomic_DNA"/>
</dbReference>
<evidence type="ECO:0000256" key="3">
    <source>
        <dbReference type="ARBA" id="ARBA00023157"/>
    </source>
</evidence>
<dbReference type="Pfam" id="PF13905">
    <property type="entry name" value="Thioredoxin_8"/>
    <property type="match status" value="1"/>
</dbReference>
<reference evidence="7 11" key="1">
    <citation type="submission" date="2015-09" db="EMBL/GenBank/DDBJ databases">
        <authorList>
            <consortium name="Pathogen Informatics"/>
        </authorList>
    </citation>
    <scope>NUCLEOTIDE SEQUENCE [LARGE SCALE GENOMIC DNA]</scope>
    <source>
        <strain evidence="7 11">2789STDY5834946</strain>
    </source>
</reference>
<dbReference type="InterPro" id="IPR013766">
    <property type="entry name" value="Thioredoxin_domain"/>
</dbReference>
<dbReference type="SUPFAM" id="SSF52833">
    <property type="entry name" value="Thioredoxin-like"/>
    <property type="match status" value="1"/>
</dbReference>
<organism evidence="7 11">
    <name type="scientific">Bacteroides caccae</name>
    <dbReference type="NCBI Taxonomy" id="47678"/>
    <lineage>
        <taxon>Bacteria</taxon>
        <taxon>Pseudomonadati</taxon>
        <taxon>Bacteroidota</taxon>
        <taxon>Bacteroidia</taxon>
        <taxon>Bacteroidales</taxon>
        <taxon>Bacteroidaceae</taxon>
        <taxon>Bacteroides</taxon>
    </lineage>
</organism>
<reference evidence="9 12" key="2">
    <citation type="submission" date="2018-08" db="EMBL/GenBank/DDBJ databases">
        <title>A genome reference for cultivated species of the human gut microbiota.</title>
        <authorList>
            <person name="Zou Y."/>
            <person name="Xue W."/>
            <person name="Luo G."/>
        </authorList>
    </citation>
    <scope>NUCLEOTIDE SEQUENCE [LARGE SCALE GENOMIC DNA]</scope>
    <source>
        <strain evidence="9 12">AF24-29LB</strain>
    </source>
</reference>
<dbReference type="GO" id="GO:0017004">
    <property type="term" value="P:cytochrome complex assembly"/>
    <property type="evidence" value="ECO:0007669"/>
    <property type="project" value="UniProtKB-KW"/>
</dbReference>
<evidence type="ECO:0000256" key="4">
    <source>
        <dbReference type="ARBA" id="ARBA00023284"/>
    </source>
</evidence>
<feature type="signal peptide" evidence="5">
    <location>
        <begin position="1"/>
        <end position="19"/>
    </location>
</feature>
<dbReference type="PANTHER" id="PTHR42852">
    <property type="entry name" value="THIOL:DISULFIDE INTERCHANGE PROTEIN DSBE"/>
    <property type="match status" value="1"/>
</dbReference>